<sequence length="146" mass="15234">MGISRENVEIIRVLMIAMGIIGAQVFVYNTQFHNVKQVSRRDFLSCNATLALATYTSGSDTVALPTPGHYYFLCGFPGHCQGGQKLHVLVVATIASPSLSPDLSPTLSPSTEPSPSPATASNDSAQNGAASKPVSIVLASAMSVIV</sequence>
<keyword evidence="4" id="KW-0812">Transmembrane</keyword>
<feature type="compositionally biased region" description="Low complexity" evidence="3">
    <location>
        <begin position="100"/>
        <end position="121"/>
    </location>
</feature>
<feature type="transmembrane region" description="Helical" evidence="4">
    <location>
        <begin position="12"/>
        <end position="30"/>
    </location>
</feature>
<keyword evidence="1" id="KW-0479">Metal-binding</keyword>
<feature type="domain" description="Phytocyanin" evidence="5">
    <location>
        <begin position="1"/>
        <end position="92"/>
    </location>
</feature>
<dbReference type="GO" id="GO:0005886">
    <property type="term" value="C:plasma membrane"/>
    <property type="evidence" value="ECO:0007669"/>
    <property type="project" value="TreeGrafter"/>
</dbReference>
<gene>
    <name evidence="6" type="ORF">ANE_LOCUS17146</name>
</gene>
<dbReference type="InterPro" id="IPR003245">
    <property type="entry name" value="Phytocyanin_dom"/>
</dbReference>
<dbReference type="OrthoDB" id="1933492at2759"/>
<evidence type="ECO:0000313" key="7">
    <source>
        <dbReference type="Proteomes" id="UP000489600"/>
    </source>
</evidence>
<reference evidence="6" key="1">
    <citation type="submission" date="2019-07" db="EMBL/GenBank/DDBJ databases">
        <authorList>
            <person name="Dittberner H."/>
        </authorList>
    </citation>
    <scope>NUCLEOTIDE SEQUENCE [LARGE SCALE GENOMIC DNA]</scope>
</reference>
<dbReference type="GO" id="GO:0009055">
    <property type="term" value="F:electron transfer activity"/>
    <property type="evidence" value="ECO:0007669"/>
    <property type="project" value="InterPro"/>
</dbReference>
<dbReference type="Gene3D" id="2.60.40.420">
    <property type="entry name" value="Cupredoxins - blue copper proteins"/>
    <property type="match status" value="1"/>
</dbReference>
<dbReference type="PROSITE" id="PS00196">
    <property type="entry name" value="COPPER_BLUE"/>
    <property type="match status" value="1"/>
</dbReference>
<dbReference type="Pfam" id="PF02298">
    <property type="entry name" value="Cu_bind_like"/>
    <property type="match status" value="1"/>
</dbReference>
<keyword evidence="2" id="KW-0186">Copper</keyword>
<evidence type="ECO:0000259" key="5">
    <source>
        <dbReference type="PROSITE" id="PS51485"/>
    </source>
</evidence>
<comment type="caution">
    <text evidence="6">The sequence shown here is derived from an EMBL/GenBank/DDBJ whole genome shotgun (WGS) entry which is preliminary data.</text>
</comment>
<dbReference type="PANTHER" id="PTHR33021">
    <property type="entry name" value="BLUE COPPER PROTEIN"/>
    <property type="match status" value="1"/>
</dbReference>
<feature type="region of interest" description="Disordered" evidence="3">
    <location>
        <begin position="100"/>
        <end position="128"/>
    </location>
</feature>
<evidence type="ECO:0000256" key="2">
    <source>
        <dbReference type="ARBA" id="ARBA00023008"/>
    </source>
</evidence>
<organism evidence="6 7">
    <name type="scientific">Arabis nemorensis</name>
    <dbReference type="NCBI Taxonomy" id="586526"/>
    <lineage>
        <taxon>Eukaryota</taxon>
        <taxon>Viridiplantae</taxon>
        <taxon>Streptophyta</taxon>
        <taxon>Embryophyta</taxon>
        <taxon>Tracheophyta</taxon>
        <taxon>Spermatophyta</taxon>
        <taxon>Magnoliopsida</taxon>
        <taxon>eudicotyledons</taxon>
        <taxon>Gunneridae</taxon>
        <taxon>Pentapetalae</taxon>
        <taxon>rosids</taxon>
        <taxon>malvids</taxon>
        <taxon>Brassicales</taxon>
        <taxon>Brassicaceae</taxon>
        <taxon>Arabideae</taxon>
        <taxon>Arabis</taxon>
    </lineage>
</organism>
<dbReference type="GO" id="GO:0046872">
    <property type="term" value="F:metal ion binding"/>
    <property type="evidence" value="ECO:0007669"/>
    <property type="project" value="UniProtKB-KW"/>
</dbReference>
<dbReference type="InterPro" id="IPR008972">
    <property type="entry name" value="Cupredoxin"/>
</dbReference>
<evidence type="ECO:0000256" key="4">
    <source>
        <dbReference type="SAM" id="Phobius"/>
    </source>
</evidence>
<evidence type="ECO:0000313" key="6">
    <source>
        <dbReference type="EMBL" id="VVB06702.1"/>
    </source>
</evidence>
<dbReference type="EMBL" id="CABITT030000005">
    <property type="protein sequence ID" value="VVB06702.1"/>
    <property type="molecule type" value="Genomic_DNA"/>
</dbReference>
<dbReference type="AlphaFoldDB" id="A0A565BZ60"/>
<dbReference type="SUPFAM" id="SSF49503">
    <property type="entry name" value="Cupredoxins"/>
    <property type="match status" value="1"/>
</dbReference>
<dbReference type="InterPro" id="IPR039391">
    <property type="entry name" value="Phytocyanin-like"/>
</dbReference>
<dbReference type="InterPro" id="IPR028871">
    <property type="entry name" value="BlueCu_1_BS"/>
</dbReference>
<keyword evidence="4" id="KW-1133">Transmembrane helix</keyword>
<evidence type="ECO:0000256" key="1">
    <source>
        <dbReference type="ARBA" id="ARBA00022723"/>
    </source>
</evidence>
<protein>
    <recommendedName>
        <fullName evidence="5">Phytocyanin domain-containing protein</fullName>
    </recommendedName>
</protein>
<dbReference type="PROSITE" id="PS51485">
    <property type="entry name" value="PHYTOCYANIN"/>
    <property type="match status" value="1"/>
</dbReference>
<evidence type="ECO:0000256" key="3">
    <source>
        <dbReference type="SAM" id="MobiDB-lite"/>
    </source>
</evidence>
<dbReference type="Proteomes" id="UP000489600">
    <property type="component" value="Unassembled WGS sequence"/>
</dbReference>
<proteinExistence type="predicted"/>
<accession>A0A565BZ60</accession>
<keyword evidence="4" id="KW-0472">Membrane</keyword>
<dbReference type="PANTHER" id="PTHR33021:SF356">
    <property type="entry name" value="MAVICYANIN"/>
    <property type="match status" value="1"/>
</dbReference>
<keyword evidence="7" id="KW-1185">Reference proteome</keyword>
<name>A0A565BZ60_9BRAS</name>